<feature type="transmembrane region" description="Helical" evidence="7">
    <location>
        <begin position="102"/>
        <end position="119"/>
    </location>
</feature>
<dbReference type="Gene3D" id="3.50.50.60">
    <property type="entry name" value="FAD/NAD(P)-binding domain"/>
    <property type="match status" value="2"/>
</dbReference>
<dbReference type="InterPro" id="IPR051820">
    <property type="entry name" value="FAD-binding_MO"/>
</dbReference>
<evidence type="ECO:0000256" key="2">
    <source>
        <dbReference type="ARBA" id="ARBA00010139"/>
    </source>
</evidence>
<keyword evidence="5" id="KW-0560">Oxidoreductase</keyword>
<keyword evidence="7" id="KW-0472">Membrane</keyword>
<keyword evidence="6" id="KW-0503">Monooxygenase</keyword>
<name>A0A6N4V955_9MYCO</name>
<dbReference type="GO" id="GO:0004499">
    <property type="term" value="F:N,N-dimethylaniline monooxygenase activity"/>
    <property type="evidence" value="ECO:0007669"/>
    <property type="project" value="InterPro"/>
</dbReference>
<keyword evidence="9" id="KW-1185">Reference proteome</keyword>
<keyword evidence="7" id="KW-0812">Transmembrane</keyword>
<evidence type="ECO:0000256" key="6">
    <source>
        <dbReference type="ARBA" id="ARBA00023033"/>
    </source>
</evidence>
<evidence type="ECO:0000256" key="4">
    <source>
        <dbReference type="ARBA" id="ARBA00022827"/>
    </source>
</evidence>
<dbReference type="Pfam" id="PF00743">
    <property type="entry name" value="FMO-like"/>
    <property type="match status" value="1"/>
</dbReference>
<evidence type="ECO:0000313" key="8">
    <source>
        <dbReference type="EMBL" id="BBX51164.1"/>
    </source>
</evidence>
<dbReference type="Proteomes" id="UP000466785">
    <property type="component" value="Chromosome"/>
</dbReference>
<dbReference type="InterPro" id="IPR036188">
    <property type="entry name" value="FAD/NAD-bd_sf"/>
</dbReference>
<dbReference type="InterPro" id="IPR020946">
    <property type="entry name" value="Flavin_mOase-like"/>
</dbReference>
<evidence type="ECO:0000256" key="1">
    <source>
        <dbReference type="ARBA" id="ARBA00001974"/>
    </source>
</evidence>
<comment type="cofactor">
    <cofactor evidence="1">
        <name>FAD</name>
        <dbReference type="ChEBI" id="CHEBI:57692"/>
    </cofactor>
</comment>
<protein>
    <recommendedName>
        <fullName evidence="10">Monooxygenase</fullName>
    </recommendedName>
</protein>
<reference evidence="8 9" key="1">
    <citation type="journal article" date="2019" name="Emerg. Microbes Infect.">
        <title>Comprehensive subspecies identification of 175 nontuberculous mycobacteria species based on 7547 genomic profiles.</title>
        <authorList>
            <person name="Matsumoto Y."/>
            <person name="Kinjo T."/>
            <person name="Motooka D."/>
            <person name="Nabeya D."/>
            <person name="Jung N."/>
            <person name="Uechi K."/>
            <person name="Horii T."/>
            <person name="Iida T."/>
            <person name="Fujita J."/>
            <person name="Nakamura S."/>
        </authorList>
    </citation>
    <scope>NUCLEOTIDE SEQUENCE [LARGE SCALE GENOMIC DNA]</scope>
    <source>
        <strain evidence="8 9">JCM 12603</strain>
    </source>
</reference>
<dbReference type="AlphaFoldDB" id="A0A6N4V955"/>
<keyword evidence="7" id="KW-1133">Transmembrane helix</keyword>
<dbReference type="GO" id="GO:0050660">
    <property type="term" value="F:flavin adenine dinucleotide binding"/>
    <property type="evidence" value="ECO:0007669"/>
    <property type="project" value="InterPro"/>
</dbReference>
<evidence type="ECO:0000313" key="9">
    <source>
        <dbReference type="Proteomes" id="UP000466785"/>
    </source>
</evidence>
<evidence type="ECO:0000256" key="3">
    <source>
        <dbReference type="ARBA" id="ARBA00022630"/>
    </source>
</evidence>
<organism evidence="8 9">
    <name type="scientific">Mycolicibacterium poriferae</name>
    <dbReference type="NCBI Taxonomy" id="39694"/>
    <lineage>
        <taxon>Bacteria</taxon>
        <taxon>Bacillati</taxon>
        <taxon>Actinomycetota</taxon>
        <taxon>Actinomycetes</taxon>
        <taxon>Mycobacteriales</taxon>
        <taxon>Mycobacteriaceae</taxon>
        <taxon>Mycolicibacterium</taxon>
    </lineage>
</organism>
<dbReference type="EMBL" id="AP022570">
    <property type="protein sequence ID" value="BBX51164.1"/>
    <property type="molecule type" value="Genomic_DNA"/>
</dbReference>
<gene>
    <name evidence="8" type="ORF">MPOR_21900</name>
</gene>
<evidence type="ECO:0000256" key="5">
    <source>
        <dbReference type="ARBA" id="ARBA00023002"/>
    </source>
</evidence>
<comment type="similarity">
    <text evidence="2">Belongs to the FAD-binding monooxygenase family.</text>
</comment>
<keyword evidence="4" id="KW-0274">FAD</keyword>
<dbReference type="GO" id="GO:0050661">
    <property type="term" value="F:NADP binding"/>
    <property type="evidence" value="ECO:0007669"/>
    <property type="project" value="InterPro"/>
</dbReference>
<dbReference type="PANTHER" id="PTHR43872">
    <property type="entry name" value="MONOOXYGENASE, PUTATIVE (AFU_ORTHOLOGUE AFUA_8G02570)-RELATED"/>
    <property type="match status" value="1"/>
</dbReference>
<evidence type="ECO:0008006" key="10">
    <source>
        <dbReference type="Google" id="ProtNLM"/>
    </source>
</evidence>
<proteinExistence type="inferred from homology"/>
<dbReference type="KEGG" id="mpof:MPOR_21900"/>
<dbReference type="PANTHER" id="PTHR43872:SF1">
    <property type="entry name" value="MONOOXYGENASE, PUTATIVE (AFU_ORTHOLOGUE AFUA_8G02570)-RELATED"/>
    <property type="match status" value="1"/>
</dbReference>
<keyword evidence="3" id="KW-0285">Flavoprotein</keyword>
<evidence type="ECO:0000256" key="7">
    <source>
        <dbReference type="SAM" id="Phobius"/>
    </source>
</evidence>
<accession>A0A6N4V955</accession>
<dbReference type="SUPFAM" id="SSF51905">
    <property type="entry name" value="FAD/NAD(P)-binding domain"/>
    <property type="match status" value="1"/>
</dbReference>
<sequence length="356" mass="39272">MVFASGYYDYDEPYVPSFAGMEDFTGEVIHPQHWPRGLDYAGKRVVVIGSGATAVSMIPALTERAAHVTMLQRTPSYMFSVSRVVPPINAIRRLLPARAGAWVARWILALFGSLIWLVSRTAPGLAKRLLRRTASRALPPGYAVDTHFKPPYNPWDQRLCFILDSDLYKAVAAGDVEVVTDHIDHFDRDGIVLASGRRVDADVVVTATGLQLQALGGVAVSVDGEKVAPNERFIYRRHMLEDVPNAAWSLGYTNASWTLGADLTARSVANLLAYMRSRGYTYAYPHLGDAHMPEQPAFNLQAGYVLRGADALPRSGTRRPWMLTHSYVRDVLSHRLGDSDRSLVFGRAGTSQSRSA</sequence>